<dbReference type="EMBL" id="JACCBD010000001">
    <property type="protein sequence ID" value="NYD26956.1"/>
    <property type="molecule type" value="Genomic_DNA"/>
</dbReference>
<gene>
    <name evidence="2" type="ORF">BJ960_001759</name>
</gene>
<protein>
    <submittedName>
        <fullName evidence="2">Uncharacterized protein</fullName>
    </submittedName>
</protein>
<feature type="compositionally biased region" description="Low complexity" evidence="1">
    <location>
        <begin position="76"/>
        <end position="87"/>
    </location>
</feature>
<evidence type="ECO:0000313" key="2">
    <source>
        <dbReference type="EMBL" id="NYD26956.1"/>
    </source>
</evidence>
<feature type="region of interest" description="Disordered" evidence="1">
    <location>
        <begin position="61"/>
        <end position="87"/>
    </location>
</feature>
<proteinExistence type="predicted"/>
<dbReference type="Proteomes" id="UP000586095">
    <property type="component" value="Unassembled WGS sequence"/>
</dbReference>
<name>A0A852RC52_9MICO</name>
<evidence type="ECO:0000313" key="3">
    <source>
        <dbReference type="Proteomes" id="UP000586095"/>
    </source>
</evidence>
<comment type="caution">
    <text evidence="2">The sequence shown here is derived from an EMBL/GenBank/DDBJ whole genome shotgun (WGS) entry which is preliminary data.</text>
</comment>
<sequence length="142" mass="16277">MLDPRPVRQSFPRRVRQHQVRCERWMLRLRESVTWTPEVDLYACEFGVDRSTRVTHRVDLLPNEGHAGVPRGGREQQGSGSSRRVVHGSCDITREVEHEPDERGRRLMGGPMRAPAFESFDHPAQRVVVGGERVPVEQGVEF</sequence>
<keyword evidence="3" id="KW-1185">Reference proteome</keyword>
<reference evidence="2 3" key="1">
    <citation type="submission" date="2020-07" db="EMBL/GenBank/DDBJ databases">
        <title>Sequencing the genomes of 1000 actinobacteria strains.</title>
        <authorList>
            <person name="Klenk H.-P."/>
        </authorList>
    </citation>
    <scope>NUCLEOTIDE SEQUENCE [LARGE SCALE GENOMIC DNA]</scope>
    <source>
        <strain evidence="2 3">DSM 17380</strain>
    </source>
</reference>
<organism evidence="2 3">
    <name type="scientific">Leucobacter aridicollis</name>
    <dbReference type="NCBI Taxonomy" id="283878"/>
    <lineage>
        <taxon>Bacteria</taxon>
        <taxon>Bacillati</taxon>
        <taxon>Actinomycetota</taxon>
        <taxon>Actinomycetes</taxon>
        <taxon>Micrococcales</taxon>
        <taxon>Microbacteriaceae</taxon>
        <taxon>Leucobacter</taxon>
    </lineage>
</organism>
<accession>A0A852RC52</accession>
<dbReference type="AlphaFoldDB" id="A0A852RC52"/>
<evidence type="ECO:0000256" key="1">
    <source>
        <dbReference type="SAM" id="MobiDB-lite"/>
    </source>
</evidence>